<evidence type="ECO:0000256" key="4">
    <source>
        <dbReference type="ARBA" id="ARBA00022692"/>
    </source>
</evidence>
<keyword evidence="4 7" id="KW-0812">Transmembrane</keyword>
<dbReference type="PANTHER" id="PTHR36838:SF1">
    <property type="entry name" value="SLR1864 PROTEIN"/>
    <property type="match status" value="1"/>
</dbReference>
<evidence type="ECO:0000256" key="3">
    <source>
        <dbReference type="ARBA" id="ARBA00022475"/>
    </source>
</evidence>
<feature type="transmembrane region" description="Helical" evidence="7">
    <location>
        <begin position="27"/>
        <end position="45"/>
    </location>
</feature>
<comment type="subcellular location">
    <subcellularLocation>
        <location evidence="1">Membrane</location>
        <topology evidence="1">Multi-pass membrane protein</topology>
    </subcellularLocation>
</comment>
<dbReference type="Proteomes" id="UP000076964">
    <property type="component" value="Unassembled WGS sequence"/>
</dbReference>
<dbReference type="PANTHER" id="PTHR36838">
    <property type="entry name" value="AUXIN EFFLUX CARRIER FAMILY PROTEIN"/>
    <property type="match status" value="1"/>
</dbReference>
<dbReference type="RefSeq" id="WP_068543908.1">
    <property type="nucleotide sequence ID" value="NZ_LSFI01000076.1"/>
</dbReference>
<feature type="transmembrane region" description="Helical" evidence="7">
    <location>
        <begin position="121"/>
        <end position="143"/>
    </location>
</feature>
<keyword evidence="3" id="KW-1003">Cell membrane</keyword>
<evidence type="ECO:0000256" key="6">
    <source>
        <dbReference type="ARBA" id="ARBA00023136"/>
    </source>
</evidence>
<protein>
    <recommendedName>
        <fullName evidence="10">Transporter</fullName>
    </recommendedName>
</protein>
<dbReference type="GO" id="GO:0016020">
    <property type="term" value="C:membrane"/>
    <property type="evidence" value="ECO:0007669"/>
    <property type="project" value="UniProtKB-SubCell"/>
</dbReference>
<organism evidence="8 9">
    <name type="scientific">Thermodesulfatator autotrophicus</name>
    <dbReference type="NCBI Taxonomy" id="1795632"/>
    <lineage>
        <taxon>Bacteria</taxon>
        <taxon>Pseudomonadati</taxon>
        <taxon>Thermodesulfobacteriota</taxon>
        <taxon>Thermodesulfobacteria</taxon>
        <taxon>Thermodesulfobacteriales</taxon>
        <taxon>Thermodesulfatatoraceae</taxon>
        <taxon>Thermodesulfatator</taxon>
    </lineage>
</organism>
<feature type="transmembrane region" description="Helical" evidence="7">
    <location>
        <begin position="218"/>
        <end position="241"/>
    </location>
</feature>
<feature type="transmembrane region" description="Helical" evidence="7">
    <location>
        <begin position="57"/>
        <end position="78"/>
    </location>
</feature>
<feature type="transmembrane region" description="Helical" evidence="7">
    <location>
        <begin position="247"/>
        <end position="268"/>
    </location>
</feature>
<dbReference type="InterPro" id="IPR004776">
    <property type="entry name" value="Mem_transp_PIN-like"/>
</dbReference>
<gene>
    <name evidence="8" type="ORF">TH606_10705</name>
</gene>
<dbReference type="AlphaFoldDB" id="A0A177E443"/>
<dbReference type="GO" id="GO:0055085">
    <property type="term" value="P:transmembrane transport"/>
    <property type="evidence" value="ECO:0007669"/>
    <property type="project" value="InterPro"/>
</dbReference>
<keyword evidence="9" id="KW-1185">Reference proteome</keyword>
<keyword evidence="5 7" id="KW-1133">Transmembrane helix</keyword>
<evidence type="ECO:0000256" key="1">
    <source>
        <dbReference type="ARBA" id="ARBA00004141"/>
    </source>
</evidence>
<proteinExistence type="predicted"/>
<feature type="transmembrane region" description="Helical" evidence="7">
    <location>
        <begin position="90"/>
        <end position="109"/>
    </location>
</feature>
<dbReference type="Pfam" id="PF03547">
    <property type="entry name" value="Mem_trans"/>
    <property type="match status" value="1"/>
</dbReference>
<dbReference type="EMBL" id="LSFI01000076">
    <property type="protein sequence ID" value="OAG26737.1"/>
    <property type="molecule type" value="Genomic_DNA"/>
</dbReference>
<evidence type="ECO:0000256" key="5">
    <source>
        <dbReference type="ARBA" id="ARBA00022989"/>
    </source>
</evidence>
<reference evidence="8 9" key="1">
    <citation type="submission" date="2016-02" db="EMBL/GenBank/DDBJ databases">
        <title>Draft genome sequence of Thermodesulfatator sp. S606.</title>
        <authorList>
            <person name="Lai Q."/>
            <person name="Cao J."/>
            <person name="Dupont S."/>
            <person name="Shao Z."/>
            <person name="Jebbar M."/>
            <person name="Alain K."/>
        </authorList>
    </citation>
    <scope>NUCLEOTIDE SEQUENCE [LARGE SCALE GENOMIC DNA]</scope>
    <source>
        <strain evidence="8 9">S606</strain>
    </source>
</reference>
<feature type="transmembrane region" description="Helical" evidence="7">
    <location>
        <begin position="155"/>
        <end position="174"/>
    </location>
</feature>
<keyword evidence="2" id="KW-0813">Transport</keyword>
<evidence type="ECO:0000313" key="9">
    <source>
        <dbReference type="Proteomes" id="UP000076964"/>
    </source>
</evidence>
<dbReference type="OrthoDB" id="9786183at2"/>
<feature type="transmembrane region" description="Helical" evidence="7">
    <location>
        <begin position="280"/>
        <end position="305"/>
    </location>
</feature>
<evidence type="ECO:0008006" key="10">
    <source>
        <dbReference type="Google" id="ProtNLM"/>
    </source>
</evidence>
<comment type="caution">
    <text evidence="8">The sequence shown here is derived from an EMBL/GenBank/DDBJ whole genome shotgun (WGS) entry which is preliminary data.</text>
</comment>
<evidence type="ECO:0000313" key="8">
    <source>
        <dbReference type="EMBL" id="OAG26737.1"/>
    </source>
</evidence>
<keyword evidence="6 7" id="KW-0472">Membrane</keyword>
<evidence type="ECO:0000256" key="2">
    <source>
        <dbReference type="ARBA" id="ARBA00022448"/>
    </source>
</evidence>
<sequence length="306" mass="33741">MEKILPHLWLIIAGYLLRRLPPCPKDTALALNFYVIYIALPALIFEQVSKIQFSAQLLFPIMLPWLVVIFSATLVWGLSFLFRFDRQTTGALLLLTPLGNTAFLGIPMVEQFFGSKGVPFAVIYDQFGSFLALTTYGTLILSIYAPDHKPKLKNVLYKIVSFPPFIALILALSLKNVSYPDWLNTLFNITAASLVPVVLVAIGLQLKLKIPKNDLLPFVMGLGIRLIITPTIFILGCHFLGFKGLPVQVALLEAAMPPMVVAGSLATIANLRPSLASSLVGLGIIFSFLTLPMIFKMITTLIPAYY</sequence>
<name>A0A177E443_9BACT</name>
<feature type="transmembrane region" description="Helical" evidence="7">
    <location>
        <begin position="186"/>
        <end position="206"/>
    </location>
</feature>
<evidence type="ECO:0000256" key="7">
    <source>
        <dbReference type="SAM" id="Phobius"/>
    </source>
</evidence>
<accession>A0A177E443</accession>